<keyword evidence="2" id="KW-1185">Reference proteome</keyword>
<protein>
    <submittedName>
        <fullName evidence="1">Uncharacterized protein</fullName>
    </submittedName>
</protein>
<proteinExistence type="predicted"/>
<evidence type="ECO:0000313" key="1">
    <source>
        <dbReference type="EMBL" id="SDU80821.1"/>
    </source>
</evidence>
<dbReference type="STRING" id="131112.SAMN04489737_1323"/>
<gene>
    <name evidence="1" type="ORF">SAMN04489737_1323</name>
</gene>
<sequence>MFERGVVNNRLALAQRVLAEAERNAGVRPVKEPVVYHNVYDVPQYLLPVFPHGIAKGSIVEIAGSMSIGVMLAGIVARQGAWVACVGMPSWGWSLANASGISLHRCVTIPYVSQHSAQVMSAVIDGFDVVIAPSTLIPHRQQRILERRVRARSGVLFSLGSWAGSTGQVHGVMRDASGEILKNERHVAEIGPISHMDYEVSSWWGSALVRFSHAGWGGM</sequence>
<name>A0A1H2LJQ7_9ACTO</name>
<accession>A0A1H2LJQ7</accession>
<dbReference type="EMBL" id="LT629804">
    <property type="protein sequence ID" value="SDU80821.1"/>
    <property type="molecule type" value="Genomic_DNA"/>
</dbReference>
<dbReference type="AlphaFoldDB" id="A0A1H2LJQ7"/>
<evidence type="ECO:0000313" key="2">
    <source>
        <dbReference type="Proteomes" id="UP000214355"/>
    </source>
</evidence>
<dbReference type="Proteomes" id="UP000214355">
    <property type="component" value="Chromosome I"/>
</dbReference>
<organism evidence="1 2">
    <name type="scientific">Arcanobacterium phocae</name>
    <dbReference type="NCBI Taxonomy" id="131112"/>
    <lineage>
        <taxon>Bacteria</taxon>
        <taxon>Bacillati</taxon>
        <taxon>Actinomycetota</taxon>
        <taxon>Actinomycetes</taxon>
        <taxon>Actinomycetales</taxon>
        <taxon>Actinomycetaceae</taxon>
        <taxon>Arcanobacterium</taxon>
    </lineage>
</organism>
<reference evidence="2" key="1">
    <citation type="submission" date="2016-10" db="EMBL/GenBank/DDBJ databases">
        <authorList>
            <person name="Varghese N."/>
            <person name="Submissions S."/>
        </authorList>
    </citation>
    <scope>NUCLEOTIDE SEQUENCE [LARGE SCALE GENOMIC DNA]</scope>
    <source>
        <strain evidence="2">DSM 10002</strain>
    </source>
</reference>